<reference evidence="3" key="1">
    <citation type="submission" date="2023-03" db="EMBL/GenBank/DDBJ databases">
        <title>Massive genome expansion in bonnet fungi (Mycena s.s.) driven by repeated elements and novel gene families across ecological guilds.</title>
        <authorList>
            <consortium name="Lawrence Berkeley National Laboratory"/>
            <person name="Harder C.B."/>
            <person name="Miyauchi S."/>
            <person name="Viragh M."/>
            <person name="Kuo A."/>
            <person name="Thoen E."/>
            <person name="Andreopoulos B."/>
            <person name="Lu D."/>
            <person name="Skrede I."/>
            <person name="Drula E."/>
            <person name="Henrissat B."/>
            <person name="Morin E."/>
            <person name="Kohler A."/>
            <person name="Barry K."/>
            <person name="LaButti K."/>
            <person name="Morin E."/>
            <person name="Salamov A."/>
            <person name="Lipzen A."/>
            <person name="Mereny Z."/>
            <person name="Hegedus B."/>
            <person name="Baldrian P."/>
            <person name="Stursova M."/>
            <person name="Weitz H."/>
            <person name="Taylor A."/>
            <person name="Grigoriev I.V."/>
            <person name="Nagy L.G."/>
            <person name="Martin F."/>
            <person name="Kauserud H."/>
        </authorList>
    </citation>
    <scope>NUCLEOTIDE SEQUENCE</scope>
    <source>
        <strain evidence="3">CBHHK188m</strain>
    </source>
</reference>
<dbReference type="GO" id="GO:0005634">
    <property type="term" value="C:nucleus"/>
    <property type="evidence" value="ECO:0007669"/>
    <property type="project" value="TreeGrafter"/>
</dbReference>
<dbReference type="Pfam" id="PF06395">
    <property type="entry name" value="CDC24"/>
    <property type="match status" value="1"/>
</dbReference>
<dbReference type="CDD" id="cd00160">
    <property type="entry name" value="RhoGEF"/>
    <property type="match status" value="1"/>
</dbReference>
<dbReference type="GO" id="GO:0031106">
    <property type="term" value="P:septin ring organization"/>
    <property type="evidence" value="ECO:0007669"/>
    <property type="project" value="TreeGrafter"/>
</dbReference>
<sequence>MSIHPLPVHDNTTDSRPSLSPLSEQCSALRARLMQIRGFPHYFSLLSPDNDRSIDSVTELWDLFSLGGSLCYLFDQLPEEGGFHKINNNSRFEEHYEVTPARAQVHAIALFCMQIRGLAVKQNIPDCECFTITDLYDHTSTEGFTKALTTVTAIVNHLPAYVFETSPPSLDTPDPNDRSPVTNNAQETRRNSIIYELVETERKYVQNLDMMQKYVTTLSQSNLIDRETIHLLFPNVDKLVDFQRKFLMGIDAIAELSWQDQRWGQHFIQAEEEFSVYHTYSANYDNASELLVADDLQEKLAEFNHILPVTELPVCMIRPVSRVYKYPLLIDALLNASSTTEYRHYEELKRGSEAIKRVTGQVDGARRRSANAQTVKSLPARISDWKGHNLETFGELLLYDVLMFTSSNITREFHVFLFEKVILCCREAPKASSTGRKFGKKSILKTQVYNPCISLGRPVDATPLLLKGRIFVRDVTQAILALPSSPSACSVPREYPLTVWWKRDNVPDFFTIRCRHEHRMQKWESEINQLISKSGGPLEDQTLDPEQSGVSQNSPLYDQLLRAGIHNLENFGELVLDDIFMVTSSNITLEFHVFLFEKAILCCGEGSSNGQKFGKRNARTTPLVLKGRIFLQDVVQAALTSPRSLNSGAFLPSFRDEFKANTASSFWNFSTALPHRLVDKG</sequence>
<dbReference type="Proteomes" id="UP001215280">
    <property type="component" value="Unassembled WGS sequence"/>
</dbReference>
<dbReference type="SMART" id="SM00325">
    <property type="entry name" value="RhoGEF"/>
    <property type="match status" value="1"/>
</dbReference>
<dbReference type="GO" id="GO:0005085">
    <property type="term" value="F:guanyl-nucleotide exchange factor activity"/>
    <property type="evidence" value="ECO:0007669"/>
    <property type="project" value="InterPro"/>
</dbReference>
<evidence type="ECO:0000256" key="1">
    <source>
        <dbReference type="SAM" id="MobiDB-lite"/>
    </source>
</evidence>
<dbReference type="Pfam" id="PF00621">
    <property type="entry name" value="RhoGEF"/>
    <property type="match status" value="1"/>
</dbReference>
<dbReference type="CDD" id="cd13246">
    <property type="entry name" value="PH_Scd1"/>
    <property type="match status" value="1"/>
</dbReference>
<accession>A0AAD7JG98</accession>
<dbReference type="Pfam" id="PF15411">
    <property type="entry name" value="PH_10"/>
    <property type="match status" value="2"/>
</dbReference>
<dbReference type="GO" id="GO:0030010">
    <property type="term" value="P:establishment of cell polarity"/>
    <property type="evidence" value="ECO:0007669"/>
    <property type="project" value="TreeGrafter"/>
</dbReference>
<name>A0AAD7JG98_9AGAR</name>
<dbReference type="InterPro" id="IPR035899">
    <property type="entry name" value="DBL_dom_sf"/>
</dbReference>
<dbReference type="EMBL" id="JARJLG010000041">
    <property type="protein sequence ID" value="KAJ7763145.1"/>
    <property type="molecule type" value="Genomic_DNA"/>
</dbReference>
<dbReference type="InterPro" id="IPR000219">
    <property type="entry name" value="DH_dom"/>
</dbReference>
<feature type="domain" description="DH" evidence="2">
    <location>
        <begin position="189"/>
        <end position="365"/>
    </location>
</feature>
<dbReference type="GO" id="GO:0005737">
    <property type="term" value="C:cytoplasm"/>
    <property type="evidence" value="ECO:0007669"/>
    <property type="project" value="TreeGrafter"/>
</dbReference>
<dbReference type="GO" id="GO:0000935">
    <property type="term" value="C:division septum"/>
    <property type="evidence" value="ECO:0007669"/>
    <property type="project" value="TreeGrafter"/>
</dbReference>
<evidence type="ECO:0000313" key="3">
    <source>
        <dbReference type="EMBL" id="KAJ7763145.1"/>
    </source>
</evidence>
<feature type="region of interest" description="Disordered" evidence="1">
    <location>
        <begin position="1"/>
        <end position="21"/>
    </location>
</feature>
<dbReference type="Gene3D" id="1.20.900.10">
    <property type="entry name" value="Dbl homology (DH) domain"/>
    <property type="match status" value="1"/>
</dbReference>
<dbReference type="InterPro" id="IPR033511">
    <property type="entry name" value="Cdc24/Scd1_PH_dom"/>
</dbReference>
<dbReference type="InterPro" id="IPR053026">
    <property type="entry name" value="CDC42_GEF"/>
</dbReference>
<organism evidence="3 4">
    <name type="scientific">Mycena maculata</name>
    <dbReference type="NCBI Taxonomy" id="230809"/>
    <lineage>
        <taxon>Eukaryota</taxon>
        <taxon>Fungi</taxon>
        <taxon>Dikarya</taxon>
        <taxon>Basidiomycota</taxon>
        <taxon>Agaricomycotina</taxon>
        <taxon>Agaricomycetes</taxon>
        <taxon>Agaricomycetidae</taxon>
        <taxon>Agaricales</taxon>
        <taxon>Marasmiineae</taxon>
        <taxon>Mycenaceae</taxon>
        <taxon>Mycena</taxon>
    </lineage>
</organism>
<gene>
    <name evidence="3" type="ORF">DFH07DRAFT_738992</name>
</gene>
<dbReference type="PANTHER" id="PTHR47339:SF1">
    <property type="entry name" value="CELL DIVISION CONTROL PROTEIN 24"/>
    <property type="match status" value="1"/>
</dbReference>
<comment type="caution">
    <text evidence="3">The sequence shown here is derived from an EMBL/GenBank/DDBJ whole genome shotgun (WGS) entry which is preliminary data.</text>
</comment>
<evidence type="ECO:0000259" key="2">
    <source>
        <dbReference type="PROSITE" id="PS50010"/>
    </source>
</evidence>
<evidence type="ECO:0000313" key="4">
    <source>
        <dbReference type="Proteomes" id="UP001215280"/>
    </source>
</evidence>
<dbReference type="Gene3D" id="2.30.29.30">
    <property type="entry name" value="Pleckstrin-homology domain (PH domain)/Phosphotyrosine-binding domain (PTB)"/>
    <property type="match status" value="2"/>
</dbReference>
<dbReference type="PROSITE" id="PS50010">
    <property type="entry name" value="DH_2"/>
    <property type="match status" value="1"/>
</dbReference>
<keyword evidence="4" id="KW-1185">Reference proteome</keyword>
<dbReference type="PANTHER" id="PTHR47339">
    <property type="entry name" value="CELL DIVISION CONTROL PROTEIN 24"/>
    <property type="match status" value="1"/>
</dbReference>
<dbReference type="GO" id="GO:0043332">
    <property type="term" value="C:mating projection tip"/>
    <property type="evidence" value="ECO:0007669"/>
    <property type="project" value="TreeGrafter"/>
</dbReference>
<dbReference type="InterPro" id="IPR011993">
    <property type="entry name" value="PH-like_dom_sf"/>
</dbReference>
<dbReference type="AlphaFoldDB" id="A0AAD7JG98"/>
<protein>
    <submittedName>
        <fullName evidence="3">Dbl homology domain-containing protein</fullName>
    </submittedName>
</protein>
<dbReference type="InterPro" id="IPR010481">
    <property type="entry name" value="Cdc24/Scd1_N"/>
</dbReference>
<proteinExistence type="predicted"/>
<feature type="region of interest" description="Disordered" evidence="1">
    <location>
        <begin position="166"/>
        <end position="185"/>
    </location>
</feature>
<dbReference type="SUPFAM" id="SSF50729">
    <property type="entry name" value="PH domain-like"/>
    <property type="match status" value="2"/>
</dbReference>
<dbReference type="SUPFAM" id="SSF48065">
    <property type="entry name" value="DBL homology domain (DH-domain)"/>
    <property type="match status" value="1"/>
</dbReference>